<dbReference type="Proteomes" id="UP001311915">
    <property type="component" value="Unassembled WGS sequence"/>
</dbReference>
<dbReference type="PROSITE" id="PS50896">
    <property type="entry name" value="LISH"/>
    <property type="match status" value="1"/>
</dbReference>
<feature type="region of interest" description="Disordered" evidence="1">
    <location>
        <begin position="38"/>
        <end position="71"/>
    </location>
</feature>
<name>A0AAV9M5G6_9SOLN</name>
<evidence type="ECO:0000313" key="3">
    <source>
        <dbReference type="Proteomes" id="UP001311915"/>
    </source>
</evidence>
<dbReference type="AlphaFoldDB" id="A0AAV9M5G6"/>
<gene>
    <name evidence="2" type="ORF">R3W88_007452</name>
</gene>
<comment type="caution">
    <text evidence="2">The sequence shown here is derived from an EMBL/GenBank/DDBJ whole genome shotgun (WGS) entry which is preliminary data.</text>
</comment>
<dbReference type="InterPro" id="IPR006594">
    <property type="entry name" value="LisH"/>
</dbReference>
<dbReference type="PANTHER" id="PTHR44376:SF8">
    <property type="entry name" value="TRANSCRIPTIONAL COREPRESSOR LEUNIG-LIKE"/>
    <property type="match status" value="1"/>
</dbReference>
<dbReference type="GO" id="GO:0003714">
    <property type="term" value="F:transcription corepressor activity"/>
    <property type="evidence" value="ECO:0007669"/>
    <property type="project" value="InterPro"/>
</dbReference>
<feature type="region of interest" description="Disordered" evidence="1">
    <location>
        <begin position="288"/>
        <end position="324"/>
    </location>
</feature>
<evidence type="ECO:0000313" key="2">
    <source>
        <dbReference type="EMBL" id="KAK4733191.1"/>
    </source>
</evidence>
<reference evidence="2 3" key="1">
    <citation type="submission" date="2023-10" db="EMBL/GenBank/DDBJ databases">
        <title>Genome-Wide Identification Analysis in wild type Solanum Pinnatisectum Reveals Some Genes Defensing Phytophthora Infestans.</title>
        <authorList>
            <person name="Sun C."/>
        </authorList>
    </citation>
    <scope>NUCLEOTIDE SEQUENCE [LARGE SCALE GENOMIC DNA]</scope>
    <source>
        <strain evidence="2">LQN</strain>
        <tissue evidence="2">Leaf</tissue>
    </source>
</reference>
<feature type="compositionally biased region" description="Polar residues" evidence="1">
    <location>
        <begin position="311"/>
        <end position="324"/>
    </location>
</feature>
<proteinExistence type="predicted"/>
<evidence type="ECO:0008006" key="4">
    <source>
        <dbReference type="Google" id="ProtNLM"/>
    </source>
</evidence>
<dbReference type="InterPro" id="IPR044716">
    <property type="entry name" value="LEUNIG-like"/>
</dbReference>
<dbReference type="EMBL" id="JAWPEI010000002">
    <property type="protein sequence ID" value="KAK4733191.1"/>
    <property type="molecule type" value="Genomic_DNA"/>
</dbReference>
<organism evidence="2 3">
    <name type="scientific">Solanum pinnatisectum</name>
    <name type="common">tansyleaf nightshade</name>
    <dbReference type="NCBI Taxonomy" id="50273"/>
    <lineage>
        <taxon>Eukaryota</taxon>
        <taxon>Viridiplantae</taxon>
        <taxon>Streptophyta</taxon>
        <taxon>Embryophyta</taxon>
        <taxon>Tracheophyta</taxon>
        <taxon>Spermatophyta</taxon>
        <taxon>Magnoliopsida</taxon>
        <taxon>eudicotyledons</taxon>
        <taxon>Gunneridae</taxon>
        <taxon>Pentapetalae</taxon>
        <taxon>asterids</taxon>
        <taxon>lamiids</taxon>
        <taxon>Solanales</taxon>
        <taxon>Solanaceae</taxon>
        <taxon>Solanoideae</taxon>
        <taxon>Solaneae</taxon>
        <taxon>Solanum</taxon>
    </lineage>
</organism>
<protein>
    <recommendedName>
        <fullName evidence="4">LisH domain-containing protein</fullName>
    </recommendedName>
</protein>
<keyword evidence="3" id="KW-1185">Reference proteome</keyword>
<accession>A0AAV9M5G6</accession>
<evidence type="ECO:0000256" key="1">
    <source>
        <dbReference type="SAM" id="MobiDB-lite"/>
    </source>
</evidence>
<dbReference type="PANTHER" id="PTHR44376">
    <property type="entry name" value="TRANSCRIPTIONAL REGULATOR OF FILAMENTOUS GROWTH FLO8"/>
    <property type="match status" value="1"/>
</dbReference>
<sequence length="324" mass="36691">MLKECHASDIYKRKLDYEKGFNDDWTVDDAGDRIVEMTEKSKTSMEDPWQKLQRKSKKKSETSTADKVQKKAHDVKTMTKDTMDSLEYNFCLGLMQNSFGYRAKSNKRREPNSYKLDKCIYDYFVNKGMRESAKEFASEVDVENPTDDATKSPGSFLMDWWNVFYDMLISNQSAQDPYAEAARTMDNVVPQVPYDVPTSSSHSVTPAHNISLVVPAFSPERSQEPCHLRMPEDEVTPKLRFLDVDRPSQGAAFVTDSSCLMEQIPNMPQQWEAKDEGEGQGIYFDQTMQMEPNGDTPKNVVLPVPDPCEAGSSTGSCSGMQQTP</sequence>
<feature type="compositionally biased region" description="Basic and acidic residues" evidence="1">
    <location>
        <begin position="38"/>
        <end position="49"/>
    </location>
</feature>